<dbReference type="GO" id="GO:0006046">
    <property type="term" value="P:N-acetylglucosamine catabolic process"/>
    <property type="evidence" value="ECO:0007669"/>
    <property type="project" value="TreeGrafter"/>
</dbReference>
<feature type="domain" description="Glucosamine/galactosamine-6-phosphate isomerase" evidence="2">
    <location>
        <begin position="11"/>
        <end position="227"/>
    </location>
</feature>
<dbReference type="PANTHER" id="PTHR11280">
    <property type="entry name" value="GLUCOSAMINE-6-PHOSPHATE ISOMERASE"/>
    <property type="match status" value="1"/>
</dbReference>
<dbReference type="PANTHER" id="PTHR11280:SF5">
    <property type="entry name" value="GLUCOSAMINE-6-PHOSPHATE ISOMERASE"/>
    <property type="match status" value="1"/>
</dbReference>
<name>A0A2U4FHX4_9SPIR</name>
<dbReference type="RefSeq" id="WP_008723894.1">
    <property type="nucleotide sequence ID" value="NZ_JH994111.1"/>
</dbReference>
<dbReference type="Pfam" id="PF01182">
    <property type="entry name" value="Glucosamine_iso"/>
    <property type="match status" value="1"/>
</dbReference>
<evidence type="ECO:0000259" key="2">
    <source>
        <dbReference type="Pfam" id="PF01182"/>
    </source>
</evidence>
<dbReference type="GeneID" id="66487866"/>
<dbReference type="OrthoDB" id="9791139at2"/>
<dbReference type="GO" id="GO:0005737">
    <property type="term" value="C:cytoplasm"/>
    <property type="evidence" value="ECO:0007669"/>
    <property type="project" value="TreeGrafter"/>
</dbReference>
<dbReference type="Proteomes" id="UP000011663">
    <property type="component" value="Unassembled WGS sequence"/>
</dbReference>
<evidence type="ECO:0000313" key="4">
    <source>
        <dbReference type="Proteomes" id="UP000011663"/>
    </source>
</evidence>
<organism evidence="3 4">
    <name type="scientific">Brachyspira hampsonii 30446</name>
    <dbReference type="NCBI Taxonomy" id="1289135"/>
    <lineage>
        <taxon>Bacteria</taxon>
        <taxon>Pseudomonadati</taxon>
        <taxon>Spirochaetota</taxon>
        <taxon>Spirochaetia</taxon>
        <taxon>Brachyspirales</taxon>
        <taxon>Brachyspiraceae</taxon>
        <taxon>Brachyspira</taxon>
    </lineage>
</organism>
<gene>
    <name evidence="3" type="ORF">A966_07229</name>
</gene>
<dbReference type="InterPro" id="IPR006148">
    <property type="entry name" value="Glc/Gal-6P_isomerase"/>
</dbReference>
<dbReference type="GO" id="GO:0004342">
    <property type="term" value="F:glucosamine-6-phosphate deaminase activity"/>
    <property type="evidence" value="ECO:0007669"/>
    <property type="project" value="InterPro"/>
</dbReference>
<proteinExistence type="predicted"/>
<dbReference type="Gene3D" id="3.40.50.1360">
    <property type="match status" value="1"/>
</dbReference>
<dbReference type="AlphaFoldDB" id="A0A2U4FHX4"/>
<accession>A0A2U4FHX4</accession>
<dbReference type="CDD" id="cd01399">
    <property type="entry name" value="GlcN6P_deaminase"/>
    <property type="match status" value="1"/>
</dbReference>
<dbReference type="SUPFAM" id="SSF100950">
    <property type="entry name" value="NagB/RpiA/CoA transferase-like"/>
    <property type="match status" value="1"/>
</dbReference>
<dbReference type="GO" id="GO:0019262">
    <property type="term" value="P:N-acetylneuraminate catabolic process"/>
    <property type="evidence" value="ECO:0007669"/>
    <property type="project" value="TreeGrafter"/>
</dbReference>
<dbReference type="EMBL" id="ALNZ01000026">
    <property type="protein sequence ID" value="EKV56811.1"/>
    <property type="molecule type" value="Genomic_DNA"/>
</dbReference>
<keyword evidence="1" id="KW-0378">Hydrolase</keyword>
<reference evidence="3 4" key="1">
    <citation type="submission" date="2012-07" db="EMBL/GenBank/DDBJ databases">
        <title>Genome sequence of Brachyspira sp. 30446, isolated from a pig with mucohaemorrhagic colitis.</title>
        <authorList>
            <person name="Rubin J.E."/>
            <person name="Fernando C."/>
            <person name="Harding J.C.S."/>
            <person name="Hill J.E."/>
        </authorList>
    </citation>
    <scope>NUCLEOTIDE SEQUENCE [LARGE SCALE GENOMIC DNA]</scope>
    <source>
        <strain evidence="3 4">30446</strain>
    </source>
</reference>
<evidence type="ECO:0000313" key="3">
    <source>
        <dbReference type="EMBL" id="EKV56811.1"/>
    </source>
</evidence>
<comment type="caution">
    <text evidence="3">The sequence shown here is derived from an EMBL/GenBank/DDBJ whole genome shotgun (WGS) entry which is preliminary data.</text>
</comment>
<dbReference type="InterPro" id="IPR004547">
    <property type="entry name" value="Glucosamine6P_isomerase"/>
</dbReference>
<evidence type="ECO:0000256" key="1">
    <source>
        <dbReference type="ARBA" id="ARBA00022801"/>
    </source>
</evidence>
<dbReference type="GO" id="GO:0006043">
    <property type="term" value="P:glucosamine catabolic process"/>
    <property type="evidence" value="ECO:0007669"/>
    <property type="project" value="TreeGrafter"/>
</dbReference>
<sequence length="253" mass="28025">MGLKLIIAKDANAVGKKTAAEIINLLKVKKDAVLGLATGGTAEAVYPHLIKAYEKKEIDFKNVKSVNLDEYKGLDPKNEQSYRYFMNKNLFDHVNIDKKNTFVPKGIGEKEKILKEFDDKINKLPRDIQLLGVGPNGHIAFNEPDEVLHANALCVKLNEKTIKANSRFFASEKDVPKEAFSMGMGGILKAKKIVIAAIGKGKAAAMKELLTNDKITTKCPVTFLKLHNDVVVVIDKELADAIPELQKKKDNKK</sequence>
<dbReference type="InterPro" id="IPR037171">
    <property type="entry name" value="NagB/RpiA_transferase-like"/>
</dbReference>
<dbReference type="GO" id="GO:0042802">
    <property type="term" value="F:identical protein binding"/>
    <property type="evidence" value="ECO:0007669"/>
    <property type="project" value="TreeGrafter"/>
</dbReference>
<dbReference type="GO" id="GO:0005975">
    <property type="term" value="P:carbohydrate metabolic process"/>
    <property type="evidence" value="ECO:0007669"/>
    <property type="project" value="InterPro"/>
</dbReference>
<protein>
    <submittedName>
        <fullName evidence="3">Glucosamine-6-phosphate deaminase</fullName>
    </submittedName>
</protein>
<dbReference type="STRING" id="1289135.A966_07229"/>